<dbReference type="GO" id="GO:0046872">
    <property type="term" value="F:metal ion binding"/>
    <property type="evidence" value="ECO:0007669"/>
    <property type="project" value="UniProtKB-KW"/>
</dbReference>
<evidence type="ECO:0000256" key="5">
    <source>
        <dbReference type="ARBA" id="ARBA00012951"/>
    </source>
</evidence>
<accession>A0A1B1AGA2</accession>
<evidence type="ECO:0000313" key="24">
    <source>
        <dbReference type="Proteomes" id="UP000092498"/>
    </source>
</evidence>
<keyword evidence="10" id="KW-0001">2Fe-2S</keyword>
<comment type="subunit">
    <text evidence="4 21">The main subunits of complex b-c1 are: cytochrome b, cytochrome c1 and the Rieske protein.</text>
</comment>
<dbReference type="InterPro" id="IPR005805">
    <property type="entry name" value="Rieske_Fe-S_prot_C"/>
</dbReference>
<evidence type="ECO:0000256" key="20">
    <source>
        <dbReference type="RuleBase" id="RU004494"/>
    </source>
</evidence>
<dbReference type="EC" id="7.1.1.8" evidence="5 20"/>
<evidence type="ECO:0000256" key="1">
    <source>
        <dbReference type="ARBA" id="ARBA00002444"/>
    </source>
</evidence>
<dbReference type="EMBL" id="CP013244">
    <property type="protein sequence ID" value="ANP45577.1"/>
    <property type="molecule type" value="Genomic_DNA"/>
</dbReference>
<evidence type="ECO:0000256" key="9">
    <source>
        <dbReference type="ARBA" id="ARBA00022692"/>
    </source>
</evidence>
<keyword evidence="11" id="KW-0479">Metal-binding</keyword>
<dbReference type="InterPro" id="IPR036922">
    <property type="entry name" value="Rieske_2Fe-2S_sf"/>
</dbReference>
<keyword evidence="12" id="KW-1278">Translocase</keyword>
<dbReference type="InterPro" id="IPR006317">
    <property type="entry name" value="Ubiquinol_cyt_c_Rdtase_Fe-S-su"/>
</dbReference>
<evidence type="ECO:0000256" key="13">
    <source>
        <dbReference type="ARBA" id="ARBA00022982"/>
    </source>
</evidence>
<feature type="transmembrane region" description="Helical" evidence="20">
    <location>
        <begin position="19"/>
        <end position="40"/>
    </location>
</feature>
<dbReference type="InterPro" id="IPR017941">
    <property type="entry name" value="Rieske_2Fe-2S"/>
</dbReference>
<evidence type="ECO:0000256" key="15">
    <source>
        <dbReference type="ARBA" id="ARBA00023004"/>
    </source>
</evidence>
<dbReference type="PRINTS" id="PR00162">
    <property type="entry name" value="RIESKE"/>
</dbReference>
<reference evidence="23 24" key="1">
    <citation type="submission" date="2015-11" db="EMBL/GenBank/DDBJ databases">
        <title>Whole-Genome Sequence of Candidatus Oderbacter manganicum from the National Park Lower Oder Valley, Germany.</title>
        <authorList>
            <person name="Braun B."/>
            <person name="Liere K."/>
            <person name="Szewzyk U."/>
        </authorList>
    </citation>
    <scope>NUCLEOTIDE SEQUENCE [LARGE SCALE GENOMIC DNA]</scope>
    <source>
        <strain evidence="23 24">OTSz_A_272</strain>
    </source>
</reference>
<evidence type="ECO:0000256" key="8">
    <source>
        <dbReference type="ARBA" id="ARBA00022475"/>
    </source>
</evidence>
<dbReference type="InterPro" id="IPR019470">
    <property type="entry name" value="Ubiq_cytC_Rdtase_Fe-S_su_TAT"/>
</dbReference>
<comment type="catalytic activity">
    <reaction evidence="19 20">
        <text>a quinol + 2 Fe(III)-[cytochrome c](out) = a quinone + 2 Fe(II)-[cytochrome c](out) + 2 H(+)(out)</text>
        <dbReference type="Rhea" id="RHEA:11484"/>
        <dbReference type="Rhea" id="RHEA-COMP:10350"/>
        <dbReference type="Rhea" id="RHEA-COMP:14399"/>
        <dbReference type="ChEBI" id="CHEBI:15378"/>
        <dbReference type="ChEBI" id="CHEBI:24646"/>
        <dbReference type="ChEBI" id="CHEBI:29033"/>
        <dbReference type="ChEBI" id="CHEBI:29034"/>
        <dbReference type="ChEBI" id="CHEBI:132124"/>
        <dbReference type="EC" id="7.1.1.8"/>
    </reaction>
</comment>
<evidence type="ECO:0000256" key="21">
    <source>
        <dbReference type="RuleBase" id="RU004497"/>
    </source>
</evidence>
<keyword evidence="16" id="KW-0411">Iron-sulfur</keyword>
<dbReference type="InterPro" id="IPR014349">
    <property type="entry name" value="Rieske_Fe-S_prot"/>
</dbReference>
<evidence type="ECO:0000256" key="10">
    <source>
        <dbReference type="ARBA" id="ARBA00022714"/>
    </source>
</evidence>
<dbReference type="GO" id="GO:0008121">
    <property type="term" value="F:quinol-cytochrome-c reductase activity"/>
    <property type="evidence" value="ECO:0007669"/>
    <property type="project" value="UniProtKB-EC"/>
</dbReference>
<feature type="domain" description="Rieske" evidence="22">
    <location>
        <begin position="82"/>
        <end position="183"/>
    </location>
</feature>
<evidence type="ECO:0000256" key="12">
    <source>
        <dbReference type="ARBA" id="ARBA00022967"/>
    </source>
</evidence>
<protein>
    <recommendedName>
        <fullName evidence="6 20">Ubiquinol-cytochrome c reductase iron-sulfur subunit</fullName>
        <ecNumber evidence="5 20">7.1.1.8</ecNumber>
    </recommendedName>
</protein>
<evidence type="ECO:0000313" key="23">
    <source>
        <dbReference type="EMBL" id="ANP45577.1"/>
    </source>
</evidence>
<dbReference type="GO" id="GO:0051537">
    <property type="term" value="F:2 iron, 2 sulfur cluster binding"/>
    <property type="evidence" value="ECO:0007669"/>
    <property type="project" value="UniProtKB-KW"/>
</dbReference>
<dbReference type="CDD" id="cd03470">
    <property type="entry name" value="Rieske_cytochrome_bc1"/>
    <property type="match status" value="1"/>
</dbReference>
<keyword evidence="7 20" id="KW-0813">Transport</keyword>
<keyword evidence="14 20" id="KW-1133">Transmembrane helix</keyword>
<dbReference type="FunFam" id="2.102.10.10:FF:000001">
    <property type="entry name" value="Cytochrome b-c1 complex subunit Rieske, mitochondrial"/>
    <property type="match status" value="1"/>
</dbReference>
<comment type="function">
    <text evidence="1">Component of the ubiquinol-cytochrome c reductase complex (complex III or cytochrome b-c1 complex), which is a respiratory chain that generates an electrochemical potential coupled to ATP synthesis.</text>
</comment>
<evidence type="ECO:0000256" key="14">
    <source>
        <dbReference type="ARBA" id="ARBA00022989"/>
    </source>
</evidence>
<evidence type="ECO:0000256" key="4">
    <source>
        <dbReference type="ARBA" id="ARBA00011649"/>
    </source>
</evidence>
<keyword evidence="13 20" id="KW-0249">Electron transport</keyword>
<dbReference type="KEGG" id="cbot:ATE48_06425"/>
<dbReference type="OrthoDB" id="9767869at2"/>
<name>A0A1B1AGA2_9PROT</name>
<proteinExistence type="inferred from homology"/>
<dbReference type="InParanoid" id="A0A1B1AGA2"/>
<dbReference type="Proteomes" id="UP000092498">
    <property type="component" value="Chromosome"/>
</dbReference>
<keyword evidence="24" id="KW-1185">Reference proteome</keyword>
<dbReference type="NCBIfam" id="TIGR01409">
    <property type="entry name" value="TAT_signal_seq"/>
    <property type="match status" value="1"/>
</dbReference>
<dbReference type="Gene3D" id="2.102.10.10">
    <property type="entry name" value="Rieske [2Fe-2S] iron-sulphur domain"/>
    <property type="match status" value="1"/>
</dbReference>
<evidence type="ECO:0000256" key="18">
    <source>
        <dbReference type="ARBA" id="ARBA00023157"/>
    </source>
</evidence>
<keyword evidence="15" id="KW-0408">Iron</keyword>
<keyword evidence="9 20" id="KW-0812">Transmembrane</keyword>
<evidence type="ECO:0000256" key="19">
    <source>
        <dbReference type="ARBA" id="ARBA00029351"/>
    </source>
</evidence>
<dbReference type="GO" id="GO:0005886">
    <property type="term" value="C:plasma membrane"/>
    <property type="evidence" value="ECO:0007669"/>
    <property type="project" value="UniProtKB-SubCell"/>
</dbReference>
<dbReference type="Gene3D" id="1.20.5.510">
    <property type="entry name" value="Single helix bin"/>
    <property type="match status" value="1"/>
</dbReference>
<evidence type="ECO:0000259" key="22">
    <source>
        <dbReference type="PROSITE" id="PS51296"/>
    </source>
</evidence>
<evidence type="ECO:0000256" key="17">
    <source>
        <dbReference type="ARBA" id="ARBA00023136"/>
    </source>
</evidence>
<comment type="similarity">
    <text evidence="3">Belongs to the Rieske iron-sulfur protein family.</text>
</comment>
<comment type="subcellular location">
    <subcellularLocation>
        <location evidence="2">Cell membrane</location>
        <topology evidence="2">Single-pass membrane protein</topology>
    </subcellularLocation>
</comment>
<evidence type="ECO:0000256" key="6">
    <source>
        <dbReference type="ARBA" id="ARBA00019816"/>
    </source>
</evidence>
<sequence>MAEAAATSAHDGETTRRDFIYIAGAAVATVGVAATIWPFIDQMNPAADTRAMSTTEVDLSAVPEGQQVKVLWQGKPVFVRHRTPVEIAAAQRDDFANLKDPQSDADRLKQENGEAGRPEWLVLQASCTHLGCVPTFVEGSQFGGWFCPCHGSDYDTSGRIRRGPAPKNLHVAPYLFTGPTAIRIG</sequence>
<dbReference type="Pfam" id="PF00355">
    <property type="entry name" value="Rieske"/>
    <property type="match status" value="1"/>
</dbReference>
<dbReference type="STRING" id="1759059.ATE48_06425"/>
<dbReference type="NCBIfam" id="TIGR01416">
    <property type="entry name" value="Rieske_proteo"/>
    <property type="match status" value="1"/>
</dbReference>
<comment type="cofactor">
    <cofactor evidence="20">
        <name>[2Fe-2S] cluster</name>
        <dbReference type="ChEBI" id="CHEBI:190135"/>
    </cofactor>
    <text evidence="20">Binds 1 [2Fe-2S] cluster per subunit.</text>
</comment>
<evidence type="ECO:0000256" key="3">
    <source>
        <dbReference type="ARBA" id="ARBA00010651"/>
    </source>
</evidence>
<gene>
    <name evidence="23" type="ORF">ATE48_06425</name>
</gene>
<keyword evidence="17 20" id="KW-0472">Membrane</keyword>
<evidence type="ECO:0000256" key="2">
    <source>
        <dbReference type="ARBA" id="ARBA00004162"/>
    </source>
</evidence>
<dbReference type="PROSITE" id="PS51296">
    <property type="entry name" value="RIESKE"/>
    <property type="match status" value="1"/>
</dbReference>
<evidence type="ECO:0000256" key="16">
    <source>
        <dbReference type="ARBA" id="ARBA00023014"/>
    </source>
</evidence>
<dbReference type="RefSeq" id="WP_066769105.1">
    <property type="nucleotide sequence ID" value="NZ_CP013244.1"/>
</dbReference>
<evidence type="ECO:0000256" key="11">
    <source>
        <dbReference type="ARBA" id="ARBA00022723"/>
    </source>
</evidence>
<dbReference type="InterPro" id="IPR019546">
    <property type="entry name" value="TAT_signal_bac_arc"/>
</dbReference>
<comment type="miscellaneous">
    <text evidence="20">The Rieske protein is a high potential 2Fe-2S protein.</text>
</comment>
<dbReference type="PANTHER" id="PTHR10134">
    <property type="entry name" value="CYTOCHROME B-C1 COMPLEX SUBUNIT RIESKE, MITOCHONDRIAL"/>
    <property type="match status" value="1"/>
</dbReference>
<dbReference type="AlphaFoldDB" id="A0A1B1AGA2"/>
<evidence type="ECO:0000256" key="7">
    <source>
        <dbReference type="ARBA" id="ARBA00022448"/>
    </source>
</evidence>
<dbReference type="SUPFAM" id="SSF50022">
    <property type="entry name" value="ISP domain"/>
    <property type="match status" value="1"/>
</dbReference>
<organism evidence="23 24">
    <name type="scientific">Candidatus Viadribacter manganicus</name>
    <dbReference type="NCBI Taxonomy" id="1759059"/>
    <lineage>
        <taxon>Bacteria</taxon>
        <taxon>Pseudomonadati</taxon>
        <taxon>Pseudomonadota</taxon>
        <taxon>Alphaproteobacteria</taxon>
        <taxon>Hyphomonadales</taxon>
        <taxon>Hyphomonadaceae</taxon>
        <taxon>Candidatus Viadribacter</taxon>
    </lineage>
</organism>
<keyword evidence="18" id="KW-1015">Disulfide bond</keyword>
<dbReference type="Pfam" id="PF10399">
    <property type="entry name" value="UCR_Fe-S_N"/>
    <property type="match status" value="1"/>
</dbReference>
<keyword evidence="8" id="KW-1003">Cell membrane</keyword>